<dbReference type="InterPro" id="IPR041078">
    <property type="entry name" value="Plavaka"/>
</dbReference>
<evidence type="ECO:0000313" key="4">
    <source>
        <dbReference type="EMBL" id="KAG6369264.1"/>
    </source>
</evidence>
<keyword evidence="1" id="KW-0863">Zinc-finger</keyword>
<feature type="domain" description="C2H2-type" evidence="3">
    <location>
        <begin position="11"/>
        <end position="40"/>
    </location>
</feature>
<evidence type="ECO:0000256" key="2">
    <source>
        <dbReference type="SAM" id="MobiDB-lite"/>
    </source>
</evidence>
<dbReference type="InterPro" id="IPR036236">
    <property type="entry name" value="Znf_C2H2_sf"/>
</dbReference>
<comment type="caution">
    <text evidence="4">The sequence shown here is derived from an EMBL/GenBank/DDBJ whole genome shotgun (WGS) entry which is preliminary data.</text>
</comment>
<keyword evidence="1" id="KW-0862">Zinc</keyword>
<name>A0A8I2YCA0_9AGAM</name>
<protein>
    <recommendedName>
        <fullName evidence="3">C2H2-type domain-containing protein</fullName>
    </recommendedName>
</protein>
<dbReference type="PROSITE" id="PS00028">
    <property type="entry name" value="ZINC_FINGER_C2H2_1"/>
    <property type="match status" value="1"/>
</dbReference>
<feature type="region of interest" description="Disordered" evidence="2">
    <location>
        <begin position="44"/>
        <end position="79"/>
    </location>
</feature>
<gene>
    <name evidence="4" type="ORF">JVT61DRAFT_15537</name>
</gene>
<proteinExistence type="predicted"/>
<evidence type="ECO:0000313" key="5">
    <source>
        <dbReference type="Proteomes" id="UP000683000"/>
    </source>
</evidence>
<dbReference type="AlphaFoldDB" id="A0A8I2YCA0"/>
<keyword evidence="5" id="KW-1185">Reference proteome</keyword>
<dbReference type="OrthoDB" id="3199698at2759"/>
<dbReference type="Proteomes" id="UP000683000">
    <property type="component" value="Unassembled WGS sequence"/>
</dbReference>
<dbReference type="InterPro" id="IPR013087">
    <property type="entry name" value="Znf_C2H2_type"/>
</dbReference>
<sequence length="311" mass="34575">MQPAPYHPRSFTCSFPGCGKSCHTRGGLKRHGRIHRGRVARIPAPQHQLDPPHEDQIPCGRPDDDNEHIRDFAGPDDEPWRRQVRYHPIINGTPCDRQGNGLAPNVAPLPRDHPPPHDWAPFETRPDFEFADFLYRKAQLSAGKIDELTAILAAMYGEQDPLFRSHRELYQKIDSIGHGDAPWHSFSVKYAGPLPDNPPAWMTADNTDFAGSINYAPKVLTDEAGEREVGDLMSGQWAWDQCETIAQDPDTHGAMFAPIVLGSDKTTVSVGTGDTAFYPLYVSLGNVHNNIRRAHRNAVGLLAFLAIPKSK</sequence>
<dbReference type="Pfam" id="PF18759">
    <property type="entry name" value="Plavaka"/>
    <property type="match status" value="1"/>
</dbReference>
<feature type="compositionally biased region" description="Basic and acidic residues" evidence="2">
    <location>
        <begin position="50"/>
        <end position="79"/>
    </location>
</feature>
<dbReference type="PROSITE" id="PS50157">
    <property type="entry name" value="ZINC_FINGER_C2H2_2"/>
    <property type="match status" value="1"/>
</dbReference>
<keyword evidence="1" id="KW-0479">Metal-binding</keyword>
<dbReference type="GO" id="GO:0008270">
    <property type="term" value="F:zinc ion binding"/>
    <property type="evidence" value="ECO:0007669"/>
    <property type="project" value="UniProtKB-KW"/>
</dbReference>
<evidence type="ECO:0000256" key="1">
    <source>
        <dbReference type="PROSITE-ProRule" id="PRU00042"/>
    </source>
</evidence>
<organism evidence="4 5">
    <name type="scientific">Boletus reticuloceps</name>
    <dbReference type="NCBI Taxonomy" id="495285"/>
    <lineage>
        <taxon>Eukaryota</taxon>
        <taxon>Fungi</taxon>
        <taxon>Dikarya</taxon>
        <taxon>Basidiomycota</taxon>
        <taxon>Agaricomycotina</taxon>
        <taxon>Agaricomycetes</taxon>
        <taxon>Agaricomycetidae</taxon>
        <taxon>Boletales</taxon>
        <taxon>Boletineae</taxon>
        <taxon>Boletaceae</taxon>
        <taxon>Boletoideae</taxon>
        <taxon>Boletus</taxon>
    </lineage>
</organism>
<accession>A0A8I2YCA0</accession>
<reference evidence="4" key="1">
    <citation type="submission" date="2021-03" db="EMBL/GenBank/DDBJ databases">
        <title>Evolutionary innovations through gain and loss of genes in the ectomycorrhizal Boletales.</title>
        <authorList>
            <person name="Wu G."/>
            <person name="Miyauchi S."/>
            <person name="Morin E."/>
            <person name="Yang Z.-L."/>
            <person name="Xu J."/>
            <person name="Martin F.M."/>
        </authorList>
    </citation>
    <scope>NUCLEOTIDE SEQUENCE</scope>
    <source>
        <strain evidence="4">BR01</strain>
    </source>
</reference>
<evidence type="ECO:0000259" key="3">
    <source>
        <dbReference type="PROSITE" id="PS50157"/>
    </source>
</evidence>
<dbReference type="EMBL" id="JAGFBS010000094">
    <property type="protein sequence ID" value="KAG6369264.1"/>
    <property type="molecule type" value="Genomic_DNA"/>
</dbReference>
<dbReference type="SUPFAM" id="SSF57667">
    <property type="entry name" value="beta-beta-alpha zinc fingers"/>
    <property type="match status" value="1"/>
</dbReference>
<dbReference type="Gene3D" id="3.30.160.60">
    <property type="entry name" value="Classic Zinc Finger"/>
    <property type="match status" value="1"/>
</dbReference>